<dbReference type="GO" id="GO:0005829">
    <property type="term" value="C:cytosol"/>
    <property type="evidence" value="ECO:0007669"/>
    <property type="project" value="TreeGrafter"/>
</dbReference>
<dbReference type="InterPro" id="IPR036390">
    <property type="entry name" value="WH_DNA-bd_sf"/>
</dbReference>
<reference evidence="6 7" key="1">
    <citation type="submission" date="2017-07" db="EMBL/GenBank/DDBJ databases">
        <title>Draft whole genome sequences of clinical Proprionibacteriaceae strains.</title>
        <authorList>
            <person name="Bernier A.-M."/>
            <person name="Bernard K."/>
            <person name="Domingo M.-C."/>
        </authorList>
    </citation>
    <scope>NUCLEOTIDE SEQUENCE [LARGE SCALE GENOMIC DNA]</scope>
    <source>
        <strain evidence="6 7">NML 030167</strain>
    </source>
</reference>
<name>A0A255GQU5_9ACTN</name>
<dbReference type="InterPro" id="IPR000847">
    <property type="entry name" value="LysR_HTH_N"/>
</dbReference>
<dbReference type="GO" id="GO:0003700">
    <property type="term" value="F:DNA-binding transcription factor activity"/>
    <property type="evidence" value="ECO:0007669"/>
    <property type="project" value="InterPro"/>
</dbReference>
<evidence type="ECO:0000256" key="3">
    <source>
        <dbReference type="ARBA" id="ARBA00023125"/>
    </source>
</evidence>
<feature type="domain" description="HTH lysR-type" evidence="5">
    <location>
        <begin position="10"/>
        <end position="67"/>
    </location>
</feature>
<dbReference type="PANTHER" id="PTHR30419">
    <property type="entry name" value="HTH-TYPE TRANSCRIPTIONAL REGULATOR YBHD"/>
    <property type="match status" value="1"/>
</dbReference>
<sequence>MSTRGFDSRLKLRHLTLVTAVAEHGSLVRAAEELYISQPVVTRAIQELEEILGVPLFERHPRGMTVTDYGAAFVRHAQSVLAELRSAQTHLEQLGRADLGTVTVGTYLAAAHLLLPLAIDRLKSRHPGLRVVVREDTVGMLRSALAAGGLDLITGRAAQQDDPRFSFHGVYREPMALTVGTGHPLASAAPPELPELLDQPWLLPVAETTLRSEVEQFFTRHGCVLPANVVECNTFLTIRRLLGTGRYLGILPRSLVRDDPALTTLDLPLDEVGWSVGVTVLRGTARTPAADAMLTALIDAGREIADTTAD</sequence>
<dbReference type="Pfam" id="PF00126">
    <property type="entry name" value="HTH_1"/>
    <property type="match status" value="1"/>
</dbReference>
<proteinExistence type="inferred from homology"/>
<accession>A0A255GQU5</accession>
<dbReference type="Gene3D" id="3.40.190.290">
    <property type="match status" value="1"/>
</dbReference>
<protein>
    <submittedName>
        <fullName evidence="6">LysR family transcriptional regulator</fullName>
    </submittedName>
</protein>
<evidence type="ECO:0000259" key="5">
    <source>
        <dbReference type="PROSITE" id="PS50931"/>
    </source>
</evidence>
<organism evidence="6 7">
    <name type="scientific">Enemella evansiae</name>
    <dbReference type="NCBI Taxonomy" id="2016499"/>
    <lineage>
        <taxon>Bacteria</taxon>
        <taxon>Bacillati</taxon>
        <taxon>Actinomycetota</taxon>
        <taxon>Actinomycetes</taxon>
        <taxon>Propionibacteriales</taxon>
        <taxon>Propionibacteriaceae</taxon>
        <taxon>Enemella</taxon>
    </lineage>
</organism>
<dbReference type="OrthoDB" id="3181812at2"/>
<dbReference type="Pfam" id="PF03466">
    <property type="entry name" value="LysR_substrate"/>
    <property type="match status" value="1"/>
</dbReference>
<dbReference type="PRINTS" id="PR00039">
    <property type="entry name" value="HTHLYSR"/>
</dbReference>
<dbReference type="EMBL" id="NMVO01000002">
    <property type="protein sequence ID" value="OYO16763.1"/>
    <property type="molecule type" value="Genomic_DNA"/>
</dbReference>
<keyword evidence="3" id="KW-0238">DNA-binding</keyword>
<keyword evidence="4" id="KW-0804">Transcription</keyword>
<evidence type="ECO:0000313" key="6">
    <source>
        <dbReference type="EMBL" id="OYO16763.1"/>
    </source>
</evidence>
<dbReference type="InterPro" id="IPR005119">
    <property type="entry name" value="LysR_subst-bd"/>
</dbReference>
<comment type="caution">
    <text evidence="6">The sequence shown here is derived from an EMBL/GenBank/DDBJ whole genome shotgun (WGS) entry which is preliminary data.</text>
</comment>
<evidence type="ECO:0000256" key="4">
    <source>
        <dbReference type="ARBA" id="ARBA00023163"/>
    </source>
</evidence>
<dbReference type="AlphaFoldDB" id="A0A255GQU5"/>
<dbReference type="Gene3D" id="1.10.10.10">
    <property type="entry name" value="Winged helix-like DNA-binding domain superfamily/Winged helix DNA-binding domain"/>
    <property type="match status" value="1"/>
</dbReference>
<dbReference type="GO" id="GO:0003677">
    <property type="term" value="F:DNA binding"/>
    <property type="evidence" value="ECO:0007669"/>
    <property type="project" value="UniProtKB-KW"/>
</dbReference>
<keyword evidence="2" id="KW-0805">Transcription regulation</keyword>
<dbReference type="SUPFAM" id="SSF53850">
    <property type="entry name" value="Periplasmic binding protein-like II"/>
    <property type="match status" value="1"/>
</dbReference>
<dbReference type="FunFam" id="1.10.10.10:FF:000001">
    <property type="entry name" value="LysR family transcriptional regulator"/>
    <property type="match status" value="1"/>
</dbReference>
<comment type="similarity">
    <text evidence="1">Belongs to the LysR transcriptional regulatory family.</text>
</comment>
<keyword evidence="7" id="KW-1185">Reference proteome</keyword>
<dbReference type="PANTHER" id="PTHR30419:SF8">
    <property type="entry name" value="NITROGEN ASSIMILATION TRANSCRIPTIONAL ACTIVATOR-RELATED"/>
    <property type="match status" value="1"/>
</dbReference>
<dbReference type="SUPFAM" id="SSF46785">
    <property type="entry name" value="Winged helix' DNA-binding domain"/>
    <property type="match status" value="1"/>
</dbReference>
<dbReference type="InterPro" id="IPR036388">
    <property type="entry name" value="WH-like_DNA-bd_sf"/>
</dbReference>
<dbReference type="RefSeq" id="WP_094404791.1">
    <property type="nucleotide sequence ID" value="NZ_NMVO01000002.1"/>
</dbReference>
<gene>
    <name evidence="6" type="ORF">CGZ94_03790</name>
</gene>
<evidence type="ECO:0000256" key="1">
    <source>
        <dbReference type="ARBA" id="ARBA00009437"/>
    </source>
</evidence>
<dbReference type="Proteomes" id="UP000215896">
    <property type="component" value="Unassembled WGS sequence"/>
</dbReference>
<evidence type="ECO:0000313" key="7">
    <source>
        <dbReference type="Proteomes" id="UP000215896"/>
    </source>
</evidence>
<dbReference type="PROSITE" id="PS50931">
    <property type="entry name" value="HTH_LYSR"/>
    <property type="match status" value="1"/>
</dbReference>
<evidence type="ECO:0000256" key="2">
    <source>
        <dbReference type="ARBA" id="ARBA00023015"/>
    </source>
</evidence>
<dbReference type="InterPro" id="IPR050950">
    <property type="entry name" value="HTH-type_LysR_regulators"/>
</dbReference>